<comment type="caution">
    <text evidence="4">The sequence shown here is derived from an EMBL/GenBank/DDBJ whole genome shotgun (WGS) entry which is preliminary data.</text>
</comment>
<proteinExistence type="inferred from homology"/>
<accession>A0A2H5P2M8</accession>
<dbReference type="GO" id="GO:0003984">
    <property type="term" value="F:acetolactate synthase activity"/>
    <property type="evidence" value="ECO:0007669"/>
    <property type="project" value="TreeGrafter"/>
</dbReference>
<protein>
    <recommendedName>
        <fullName evidence="3">Thiamine pyrophosphate enzyme central domain-containing protein</fullName>
    </recommendedName>
</protein>
<dbReference type="AlphaFoldDB" id="A0A2H5P2M8"/>
<dbReference type="PANTHER" id="PTHR18968:SF13">
    <property type="entry name" value="ACETOLACTATE SYNTHASE CATALYTIC SUBUNIT, MITOCHONDRIAL"/>
    <property type="match status" value="1"/>
</dbReference>
<dbReference type="STRING" id="55188.A0A2H5P2M8"/>
<gene>
    <name evidence="4" type="ORF">CUMW_098500</name>
</gene>
<dbReference type="Gene3D" id="3.40.50.1220">
    <property type="entry name" value="TPP-binding domain"/>
    <property type="match status" value="1"/>
</dbReference>
<dbReference type="SUPFAM" id="SSF52467">
    <property type="entry name" value="DHS-like NAD/FAD-binding domain"/>
    <property type="match status" value="1"/>
</dbReference>
<dbReference type="InterPro" id="IPR012000">
    <property type="entry name" value="Thiamin_PyroP_enz_cen_dom"/>
</dbReference>
<dbReference type="GO" id="GO:0009099">
    <property type="term" value="P:L-valine biosynthetic process"/>
    <property type="evidence" value="ECO:0007669"/>
    <property type="project" value="TreeGrafter"/>
</dbReference>
<reference evidence="4 5" key="1">
    <citation type="journal article" date="2017" name="Front. Genet.">
        <title>Draft sequencing of the heterozygous diploid genome of Satsuma (Citrus unshiu Marc.) using a hybrid assembly approach.</title>
        <authorList>
            <person name="Shimizu T."/>
            <person name="Tanizawa Y."/>
            <person name="Mochizuki T."/>
            <person name="Nagasaki H."/>
            <person name="Yoshioka T."/>
            <person name="Toyoda A."/>
            <person name="Fujiyama A."/>
            <person name="Kaminuma E."/>
            <person name="Nakamura Y."/>
        </authorList>
    </citation>
    <scope>NUCLEOTIDE SEQUENCE [LARGE SCALE GENOMIC DNA]</scope>
    <source>
        <strain evidence="5">cv. Miyagawa wase</strain>
    </source>
</reference>
<keyword evidence="5" id="KW-1185">Reference proteome</keyword>
<comment type="similarity">
    <text evidence="1">Belongs to the TPP enzyme family.</text>
</comment>
<keyword evidence="2" id="KW-0786">Thiamine pyrophosphate</keyword>
<dbReference type="PANTHER" id="PTHR18968">
    <property type="entry name" value="THIAMINE PYROPHOSPHATE ENZYMES"/>
    <property type="match status" value="1"/>
</dbReference>
<evidence type="ECO:0000256" key="2">
    <source>
        <dbReference type="ARBA" id="ARBA00023052"/>
    </source>
</evidence>
<dbReference type="GO" id="GO:0005948">
    <property type="term" value="C:acetolactate synthase complex"/>
    <property type="evidence" value="ECO:0007669"/>
    <property type="project" value="TreeGrafter"/>
</dbReference>
<dbReference type="GO" id="GO:0030976">
    <property type="term" value="F:thiamine pyrophosphate binding"/>
    <property type="evidence" value="ECO:0007669"/>
    <property type="project" value="InterPro"/>
</dbReference>
<dbReference type="InterPro" id="IPR045229">
    <property type="entry name" value="TPP_enz"/>
</dbReference>
<sequence length="188" mass="21420">MVMPAKEMYPDCSHHWPEFTKALWYDPFQETPVVEVTRYMTKHNYLVLDPMILLGLSKEPDKSGLQKILKLISESKNPILCVCGSCLNSSEELRRFVEPTGIPVTCATLGLGLFPCSDDLCLRMAGMFRTLYANYAVNECDLFLTVRVRFHDRLTSKLEDFASRAKIFYVNSGSNENGKLFVADRPSY</sequence>
<organism evidence="4 5">
    <name type="scientific">Citrus unshiu</name>
    <name type="common">Satsuma mandarin</name>
    <name type="synonym">Citrus nobilis var. unshiu</name>
    <dbReference type="NCBI Taxonomy" id="55188"/>
    <lineage>
        <taxon>Eukaryota</taxon>
        <taxon>Viridiplantae</taxon>
        <taxon>Streptophyta</taxon>
        <taxon>Embryophyta</taxon>
        <taxon>Tracheophyta</taxon>
        <taxon>Spermatophyta</taxon>
        <taxon>Magnoliopsida</taxon>
        <taxon>eudicotyledons</taxon>
        <taxon>Gunneridae</taxon>
        <taxon>Pentapetalae</taxon>
        <taxon>rosids</taxon>
        <taxon>malvids</taxon>
        <taxon>Sapindales</taxon>
        <taxon>Rutaceae</taxon>
        <taxon>Aurantioideae</taxon>
        <taxon>Citrus</taxon>
    </lineage>
</organism>
<dbReference type="EMBL" id="BDQV01000034">
    <property type="protein sequence ID" value="GAY46624.1"/>
    <property type="molecule type" value="Genomic_DNA"/>
</dbReference>
<dbReference type="InterPro" id="IPR029035">
    <property type="entry name" value="DHS-like_NAD/FAD-binding_dom"/>
</dbReference>
<dbReference type="GO" id="GO:0000287">
    <property type="term" value="F:magnesium ion binding"/>
    <property type="evidence" value="ECO:0007669"/>
    <property type="project" value="InterPro"/>
</dbReference>
<dbReference type="GO" id="GO:0009097">
    <property type="term" value="P:isoleucine biosynthetic process"/>
    <property type="evidence" value="ECO:0007669"/>
    <property type="project" value="TreeGrafter"/>
</dbReference>
<evidence type="ECO:0000313" key="4">
    <source>
        <dbReference type="EMBL" id="GAY46624.1"/>
    </source>
</evidence>
<evidence type="ECO:0000313" key="5">
    <source>
        <dbReference type="Proteomes" id="UP000236630"/>
    </source>
</evidence>
<name>A0A2H5P2M8_CITUN</name>
<dbReference type="GO" id="GO:0050660">
    <property type="term" value="F:flavin adenine dinucleotide binding"/>
    <property type="evidence" value="ECO:0007669"/>
    <property type="project" value="TreeGrafter"/>
</dbReference>
<evidence type="ECO:0000256" key="1">
    <source>
        <dbReference type="ARBA" id="ARBA00007812"/>
    </source>
</evidence>
<dbReference type="Pfam" id="PF00205">
    <property type="entry name" value="TPP_enzyme_M"/>
    <property type="match status" value="1"/>
</dbReference>
<evidence type="ECO:0000259" key="3">
    <source>
        <dbReference type="Pfam" id="PF00205"/>
    </source>
</evidence>
<feature type="domain" description="Thiamine pyrophosphate enzyme central" evidence="3">
    <location>
        <begin position="65"/>
        <end position="183"/>
    </location>
</feature>
<dbReference type="Proteomes" id="UP000236630">
    <property type="component" value="Unassembled WGS sequence"/>
</dbReference>